<reference evidence="2 3" key="1">
    <citation type="submission" date="2020-05" db="EMBL/GenBank/DDBJ databases">
        <title>MicrobeNet Type strains.</title>
        <authorList>
            <person name="Nicholson A.C."/>
        </authorList>
    </citation>
    <scope>NUCLEOTIDE SEQUENCE [LARGE SCALE GENOMIC DNA]</scope>
    <source>
        <strain evidence="2 3">JCM 3224</strain>
    </source>
</reference>
<dbReference type="EMBL" id="JABELX010000007">
    <property type="protein sequence ID" value="NNH72319.1"/>
    <property type="molecule type" value="Genomic_DNA"/>
</dbReference>
<accession>A0A849CBL8</accession>
<dbReference type="InterPro" id="IPR013422">
    <property type="entry name" value="CRISPR-assoc_prot_Cas5_N"/>
</dbReference>
<sequence>MSVLLLKLAAPLQSWGVSSRFARRETQQYPSKSGIIGLISSAKGRRRTDPIEDTLRDLRFGVRIDQPGRLIRDFQVALSLDGRTQYPLSQRYYLADAKFVAGIEGETSLLEGIRDTLVRPEFPLYLGRRSCPVTESLVLDQIRDEPLPQALKDPTTWQAATWYRKKQPTVVHLPIFRDHAEDDTVDALTEQVRDVPLDFNPARREYGWRTVITDHIEVHNPEGRDLAHDPFAAFGGD</sequence>
<keyword evidence="1" id="KW-0051">Antiviral defense</keyword>
<evidence type="ECO:0000256" key="1">
    <source>
        <dbReference type="ARBA" id="ARBA00023118"/>
    </source>
</evidence>
<dbReference type="NCBIfam" id="TIGR02593">
    <property type="entry name" value="CRISPR_cas5"/>
    <property type="match status" value="1"/>
</dbReference>
<dbReference type="Gene3D" id="3.30.70.2660">
    <property type="match status" value="1"/>
</dbReference>
<protein>
    <submittedName>
        <fullName evidence="2">Type I-E CRISPR-associated protein Cas5/CasD</fullName>
    </submittedName>
</protein>
<gene>
    <name evidence="2" type="primary">cas5e</name>
    <name evidence="2" type="ORF">HLB23_21070</name>
</gene>
<evidence type="ECO:0000313" key="2">
    <source>
        <dbReference type="EMBL" id="NNH72319.1"/>
    </source>
</evidence>
<dbReference type="AlphaFoldDB" id="A0A849CBL8"/>
<dbReference type="NCBIfam" id="TIGR01868">
    <property type="entry name" value="casD_Cas5e"/>
    <property type="match status" value="1"/>
</dbReference>
<dbReference type="GO" id="GO:0051607">
    <property type="term" value="P:defense response to virus"/>
    <property type="evidence" value="ECO:0007669"/>
    <property type="project" value="UniProtKB-KW"/>
</dbReference>
<dbReference type="InterPro" id="IPR010147">
    <property type="entry name" value="CRISPR-assoc_prot_CasD"/>
</dbReference>
<dbReference type="Pfam" id="PF09704">
    <property type="entry name" value="Cas_Cas5d"/>
    <property type="match status" value="1"/>
</dbReference>
<evidence type="ECO:0000313" key="3">
    <source>
        <dbReference type="Proteomes" id="UP000586827"/>
    </source>
</evidence>
<organism evidence="2 3">
    <name type="scientific">Nocardia uniformis</name>
    <dbReference type="NCBI Taxonomy" id="53432"/>
    <lineage>
        <taxon>Bacteria</taxon>
        <taxon>Bacillati</taxon>
        <taxon>Actinomycetota</taxon>
        <taxon>Actinomycetes</taxon>
        <taxon>Mycobacteriales</taxon>
        <taxon>Nocardiaceae</taxon>
        <taxon>Nocardia</taxon>
    </lineage>
</organism>
<proteinExistence type="predicted"/>
<comment type="caution">
    <text evidence="2">The sequence shown here is derived from an EMBL/GenBank/DDBJ whole genome shotgun (WGS) entry which is preliminary data.</text>
</comment>
<dbReference type="GO" id="GO:0003723">
    <property type="term" value="F:RNA binding"/>
    <property type="evidence" value="ECO:0007669"/>
    <property type="project" value="InterPro"/>
</dbReference>
<dbReference type="RefSeq" id="WP_067519008.1">
    <property type="nucleotide sequence ID" value="NZ_JABELX010000007.1"/>
</dbReference>
<dbReference type="InterPro" id="IPR021124">
    <property type="entry name" value="CRISPR-assoc_prot_Cas5"/>
</dbReference>
<dbReference type="CDD" id="cd09756">
    <property type="entry name" value="Cas5_I-E"/>
    <property type="match status" value="1"/>
</dbReference>
<dbReference type="Proteomes" id="UP000586827">
    <property type="component" value="Unassembled WGS sequence"/>
</dbReference>
<keyword evidence="3" id="KW-1185">Reference proteome</keyword>
<name>A0A849CBL8_9NOCA</name>
<dbReference type="GO" id="GO:0043571">
    <property type="term" value="P:maintenance of CRISPR repeat elements"/>
    <property type="evidence" value="ECO:0007669"/>
    <property type="project" value="InterPro"/>
</dbReference>